<dbReference type="EMBL" id="CP002623">
    <property type="protein sequence ID" value="AEI94044.1"/>
    <property type="molecule type" value="Genomic_DNA"/>
</dbReference>
<dbReference type="AlphaFoldDB" id="F7ZL33"/>
<evidence type="ECO:0000256" key="1">
    <source>
        <dbReference type="SAM" id="MobiDB-lite"/>
    </source>
</evidence>
<organism evidence="3 4">
    <name type="scientific">Roseobacter litoralis (strain ATCC 49566 / DSM 6996 / JCM 21268 / NBRC 15278 / OCh 149)</name>
    <dbReference type="NCBI Taxonomy" id="391595"/>
    <lineage>
        <taxon>Bacteria</taxon>
        <taxon>Pseudomonadati</taxon>
        <taxon>Pseudomonadota</taxon>
        <taxon>Alphaproteobacteria</taxon>
        <taxon>Rhodobacterales</taxon>
        <taxon>Roseobacteraceae</taxon>
        <taxon>Roseobacter</taxon>
    </lineage>
</organism>
<feature type="domain" description="YHYH" evidence="2">
    <location>
        <begin position="93"/>
        <end position="265"/>
    </location>
</feature>
<dbReference type="HOGENOM" id="CLU_058809_0_0_5"/>
<dbReference type="InterPro" id="IPR025924">
    <property type="entry name" value="YHYH_dom"/>
</dbReference>
<feature type="region of interest" description="Disordered" evidence="1">
    <location>
        <begin position="270"/>
        <end position="299"/>
    </location>
</feature>
<protein>
    <recommendedName>
        <fullName evidence="2">YHYH domain-containing protein</fullName>
    </recommendedName>
</protein>
<proteinExistence type="predicted"/>
<dbReference type="Proteomes" id="UP000001353">
    <property type="component" value="Chromosome"/>
</dbReference>
<sequence length="299" mass="32448">MRLIARPYPPIKRTTETPLVPVKLLSKHLEGIMKTLSTTLALTLLTAGAAQAHVTITVDGDQRCIASDGVPDHETGPWRAGATVEEQNHRFCMDATPELTDTITRRARISGITLTGIPLRPGTAEYYDPTSERGYSRDRSSGWNVEGMGGLVMDAQNAHVDGQGMYHYHGIPFAVTDALESTLFGFAADGFEIHYVGDQAQSSWQLKSGERESGPGGAHDGTYVQDYEFVAGSGTLDECNGAVRDGQYAYFVTDTYPFFPRCFKGSVSSDFIGGRGDRPLRDGDRPPPDGDRPPRGDDG</sequence>
<gene>
    <name evidence="3" type="ordered locus">RLO149_c020670</name>
</gene>
<reference evidence="3 4" key="1">
    <citation type="journal article" date="2011" name="BMC Genomics">
        <title>Comparative genome analysis and genome-guided physiological analysis of Roseobacter litoralis.</title>
        <authorList>
            <person name="Kalhoefer D."/>
            <person name="Thole S."/>
            <person name="Voget S."/>
            <person name="Lehmann R."/>
            <person name="Liesegang H."/>
            <person name="Wollher A."/>
            <person name="Daniel R."/>
            <person name="Simon M."/>
            <person name="Brinkhoff T."/>
        </authorList>
    </citation>
    <scope>NUCLEOTIDE SEQUENCE [LARGE SCALE GENOMIC DNA]</scope>
    <source>
        <strain evidence="4">ATCC 49566 / DSM 6996 / JCM 21268 / NBRC 15278 / OCh 149</strain>
    </source>
</reference>
<accession>F7ZL33</accession>
<name>F7ZL33_ROSLO</name>
<dbReference type="Pfam" id="PF14240">
    <property type="entry name" value="YHYH"/>
    <property type="match status" value="1"/>
</dbReference>
<evidence type="ECO:0000259" key="2">
    <source>
        <dbReference type="Pfam" id="PF14240"/>
    </source>
</evidence>
<evidence type="ECO:0000313" key="4">
    <source>
        <dbReference type="Proteomes" id="UP000001353"/>
    </source>
</evidence>
<feature type="compositionally biased region" description="Basic and acidic residues" evidence="1">
    <location>
        <begin position="275"/>
        <end position="299"/>
    </location>
</feature>
<dbReference type="STRING" id="391595.RLO149_c020670"/>
<dbReference type="eggNOG" id="ENOG502Z888">
    <property type="taxonomic scope" value="Bacteria"/>
</dbReference>
<evidence type="ECO:0000313" key="3">
    <source>
        <dbReference type="EMBL" id="AEI94044.1"/>
    </source>
</evidence>
<dbReference type="KEGG" id="rli:RLO149_c020670"/>
<keyword evidence="4" id="KW-1185">Reference proteome</keyword>